<dbReference type="EMBL" id="UINC01129596">
    <property type="protein sequence ID" value="SVD10091.1"/>
    <property type="molecule type" value="Genomic_DNA"/>
</dbReference>
<dbReference type="InterPro" id="IPR020827">
    <property type="entry name" value="Asparaginase/glutaminase_AS1"/>
</dbReference>
<gene>
    <name evidence="1" type="ORF">METZ01_LOCUS362945</name>
</gene>
<dbReference type="InterPro" id="IPR037222">
    <property type="entry name" value="GatD_N_sf"/>
</dbReference>
<accession>A0A382SME1</accession>
<dbReference type="SUPFAM" id="SSF53774">
    <property type="entry name" value="Glutaminase/Asparaginase"/>
    <property type="match status" value="1"/>
</dbReference>
<dbReference type="AlphaFoldDB" id="A0A382SME1"/>
<name>A0A382SME1_9ZZZZ</name>
<dbReference type="PROSITE" id="PS51732">
    <property type="entry name" value="ASN_GLN_ASE_3"/>
    <property type="match status" value="1"/>
</dbReference>
<organism evidence="1">
    <name type="scientific">marine metagenome</name>
    <dbReference type="NCBI Taxonomy" id="408172"/>
    <lineage>
        <taxon>unclassified sequences</taxon>
        <taxon>metagenomes</taxon>
        <taxon>ecological metagenomes</taxon>
    </lineage>
</organism>
<dbReference type="InterPro" id="IPR006034">
    <property type="entry name" value="Asparaginase/glutaminase-like"/>
</dbReference>
<dbReference type="InterPro" id="IPR037152">
    <property type="entry name" value="L-asparaginase_N_sf"/>
</dbReference>
<proteinExistence type="predicted"/>
<evidence type="ECO:0000313" key="1">
    <source>
        <dbReference type="EMBL" id="SVD10091.1"/>
    </source>
</evidence>
<reference evidence="1" key="1">
    <citation type="submission" date="2018-05" db="EMBL/GenBank/DDBJ databases">
        <authorList>
            <person name="Lanie J.A."/>
            <person name="Ng W.-L."/>
            <person name="Kazmierczak K.M."/>
            <person name="Andrzejewski T.M."/>
            <person name="Davidsen T.M."/>
            <person name="Wayne K.J."/>
            <person name="Tettelin H."/>
            <person name="Glass J.I."/>
            <person name="Rusch D."/>
            <person name="Podicherti R."/>
            <person name="Tsui H.-C.T."/>
            <person name="Winkler M.E."/>
        </authorList>
    </citation>
    <scope>NUCLEOTIDE SEQUENCE</scope>
</reference>
<feature type="non-terminal residue" evidence="1">
    <location>
        <position position="108"/>
    </location>
</feature>
<dbReference type="InterPro" id="IPR036152">
    <property type="entry name" value="Asp/glu_Ase-like_sf"/>
</dbReference>
<dbReference type="GO" id="GO:0006520">
    <property type="term" value="P:amino acid metabolic process"/>
    <property type="evidence" value="ECO:0007669"/>
    <property type="project" value="InterPro"/>
</dbReference>
<dbReference type="Gene3D" id="2.30.30.520">
    <property type="match status" value="1"/>
</dbReference>
<dbReference type="PROSITE" id="PS00144">
    <property type="entry name" value="ASN_GLN_ASE_1"/>
    <property type="match status" value="1"/>
</dbReference>
<sequence>MVDWPDPGTPVKLTVKTWAGLVEHTGLALPPAGPNLVTLKLVNGYNISFPHSYVESVEEIDEVPAAEEEAEPDIEQDDSLPLVHLIHTGGTIASKVDYRTGAVSARFT</sequence>
<dbReference type="Gene3D" id="3.40.50.1170">
    <property type="entry name" value="L-asparaginase, N-terminal domain"/>
    <property type="match status" value="1"/>
</dbReference>
<protein>
    <submittedName>
        <fullName evidence="1">Uncharacterized protein</fullName>
    </submittedName>
</protein>
<dbReference type="SUPFAM" id="SSF141300">
    <property type="entry name" value="GatD N-terminal domain-like"/>
    <property type="match status" value="1"/>
</dbReference>